<dbReference type="InterPro" id="IPR005172">
    <property type="entry name" value="CRC"/>
</dbReference>
<evidence type="ECO:0000256" key="1">
    <source>
        <dbReference type="ARBA" id="ARBA00004123"/>
    </source>
</evidence>
<dbReference type="AlphaFoldDB" id="A0AAU9KI84"/>
<sequence length="278" mass="30904">MEASPFKDTSLKLSDDEVHILTPIPQRAFSLQVSPFSQSLLNLSPIGTLPSQPSFYTHLNFTPKTLWAPISTLSPLNQEDSKLDLITASTRFIQKLDFSKVIEGKARFRASSLTVEVNIQDEAADNSELSTSSSISKPKKRPRDELKLEKKTCCNCQKSRCLKLYCDCFAAGIYCEGCSCNECYNVLEHENIRAGYINAILEKNPKAFKPKFKTILVKGESKAMHNRGCHCTKSACLKNYCECFQSGIACGDSCQCVGCQNDIQGTMKRIQLDKAVIS</sequence>
<comment type="similarity">
    <text evidence="2">Belongs to the lin-54 family.</text>
</comment>
<proteinExistence type="inferred from homology"/>
<dbReference type="InterPro" id="IPR028307">
    <property type="entry name" value="Lin-54_fam"/>
</dbReference>
<reference evidence="5" key="1">
    <citation type="submission" date="2021-09" db="EMBL/GenBank/DDBJ databases">
        <authorList>
            <consortium name="AG Swart"/>
            <person name="Singh M."/>
            <person name="Singh A."/>
            <person name="Seah K."/>
            <person name="Emmerich C."/>
        </authorList>
    </citation>
    <scope>NUCLEOTIDE SEQUENCE</scope>
    <source>
        <strain evidence="5">ATCC30299</strain>
    </source>
</reference>
<dbReference type="InterPro" id="IPR033467">
    <property type="entry name" value="Tesmin/TSO1-like_CXC"/>
</dbReference>
<comment type="subcellular location">
    <subcellularLocation>
        <location evidence="1">Nucleus</location>
    </subcellularLocation>
</comment>
<keyword evidence="3" id="KW-0539">Nucleus</keyword>
<evidence type="ECO:0000259" key="4">
    <source>
        <dbReference type="PROSITE" id="PS51634"/>
    </source>
</evidence>
<evidence type="ECO:0000256" key="2">
    <source>
        <dbReference type="ARBA" id="ARBA00007267"/>
    </source>
</evidence>
<name>A0AAU9KI84_9CILI</name>
<dbReference type="Pfam" id="PF03638">
    <property type="entry name" value="TCR"/>
    <property type="match status" value="2"/>
</dbReference>
<keyword evidence="6" id="KW-1185">Reference proteome</keyword>
<dbReference type="SMART" id="SM01114">
    <property type="entry name" value="CXC"/>
    <property type="match status" value="2"/>
</dbReference>
<feature type="domain" description="CRC" evidence="4">
    <location>
        <begin position="150"/>
        <end position="264"/>
    </location>
</feature>
<dbReference type="GO" id="GO:0005634">
    <property type="term" value="C:nucleus"/>
    <property type="evidence" value="ECO:0007669"/>
    <property type="project" value="UniProtKB-SubCell"/>
</dbReference>
<evidence type="ECO:0000313" key="5">
    <source>
        <dbReference type="EMBL" id="CAG9333717.1"/>
    </source>
</evidence>
<evidence type="ECO:0000256" key="3">
    <source>
        <dbReference type="ARBA" id="ARBA00023242"/>
    </source>
</evidence>
<gene>
    <name evidence="5" type="ORF">BSTOLATCC_MIC59533</name>
</gene>
<accession>A0AAU9KI84</accession>
<comment type="caution">
    <text evidence="5">The sequence shown here is derived from an EMBL/GenBank/DDBJ whole genome shotgun (WGS) entry which is preliminary data.</text>
</comment>
<dbReference type="EMBL" id="CAJZBQ010000057">
    <property type="protein sequence ID" value="CAG9333717.1"/>
    <property type="molecule type" value="Genomic_DNA"/>
</dbReference>
<dbReference type="PROSITE" id="PS51634">
    <property type="entry name" value="CRC"/>
    <property type="match status" value="1"/>
</dbReference>
<dbReference type="GO" id="GO:0006355">
    <property type="term" value="P:regulation of DNA-templated transcription"/>
    <property type="evidence" value="ECO:0007669"/>
    <property type="project" value="TreeGrafter"/>
</dbReference>
<evidence type="ECO:0000313" key="6">
    <source>
        <dbReference type="Proteomes" id="UP001162131"/>
    </source>
</evidence>
<protein>
    <recommendedName>
        <fullName evidence="4">CRC domain-containing protein</fullName>
    </recommendedName>
</protein>
<organism evidence="5 6">
    <name type="scientific">Blepharisma stoltei</name>
    <dbReference type="NCBI Taxonomy" id="1481888"/>
    <lineage>
        <taxon>Eukaryota</taxon>
        <taxon>Sar</taxon>
        <taxon>Alveolata</taxon>
        <taxon>Ciliophora</taxon>
        <taxon>Postciliodesmatophora</taxon>
        <taxon>Heterotrichea</taxon>
        <taxon>Heterotrichida</taxon>
        <taxon>Blepharismidae</taxon>
        <taxon>Blepharisma</taxon>
    </lineage>
</organism>
<dbReference type="PANTHER" id="PTHR12446">
    <property type="entry name" value="TESMIN/TSO1-RELATED"/>
    <property type="match status" value="1"/>
</dbReference>
<dbReference type="Proteomes" id="UP001162131">
    <property type="component" value="Unassembled WGS sequence"/>
</dbReference>
<dbReference type="PANTHER" id="PTHR12446:SF34">
    <property type="entry name" value="PROTEIN LIN-54 HOMOLOG"/>
    <property type="match status" value="1"/>
</dbReference>